<comment type="caution">
    <text evidence="1">The sequence shown here is derived from an EMBL/GenBank/DDBJ whole genome shotgun (WGS) entry which is preliminary data.</text>
</comment>
<evidence type="ECO:0000313" key="2">
    <source>
        <dbReference type="Proteomes" id="UP000562984"/>
    </source>
</evidence>
<name>A0A849A357_9ACTN</name>
<dbReference type="Gene3D" id="3.40.50.300">
    <property type="entry name" value="P-loop containing nucleotide triphosphate hydrolases"/>
    <property type="match status" value="1"/>
</dbReference>
<evidence type="ECO:0000313" key="1">
    <source>
        <dbReference type="EMBL" id="NNG34507.1"/>
    </source>
</evidence>
<evidence type="ECO:0008006" key="3">
    <source>
        <dbReference type="Google" id="ProtNLM"/>
    </source>
</evidence>
<dbReference type="AlphaFoldDB" id="A0A849A357"/>
<organism evidence="1 2">
    <name type="scientific">Nakamurella aerolata</name>
    <dbReference type="NCBI Taxonomy" id="1656892"/>
    <lineage>
        <taxon>Bacteria</taxon>
        <taxon>Bacillati</taxon>
        <taxon>Actinomycetota</taxon>
        <taxon>Actinomycetes</taxon>
        <taxon>Nakamurellales</taxon>
        <taxon>Nakamurellaceae</taxon>
        <taxon>Nakamurella</taxon>
    </lineage>
</organism>
<dbReference type="RefSeq" id="WP_171198129.1">
    <property type="nucleotide sequence ID" value="NZ_JABEND010000001.1"/>
</dbReference>
<protein>
    <recommendedName>
        <fullName evidence="3">AAA domain-containing protein</fullName>
    </recommendedName>
</protein>
<dbReference type="SUPFAM" id="SSF52540">
    <property type="entry name" value="P-loop containing nucleoside triphosphate hydrolases"/>
    <property type="match status" value="1"/>
</dbReference>
<keyword evidence="2" id="KW-1185">Reference proteome</keyword>
<sequence length="199" mass="21957">MLLLVTGSSCAGKTTAAEGCRDLPGVHVHDSDEHGVPSGADTAWRQGDLRSWVGRAVELQGTGEHLLLTSQSPLGELLAVPEADQLPVAVCLLDVDDAVRAHRLESRDPGQWSDEVKAAFASWGRWHRRHAADPQYQPQVITDGGAPAMRWDRWTDWPAQHPDWSTHVIDTTNSAPAETREALRRWAIEAMRQALPIDR</sequence>
<accession>A0A849A357</accession>
<gene>
    <name evidence="1" type="ORF">HKD39_01975</name>
</gene>
<proteinExistence type="predicted"/>
<dbReference type="InterPro" id="IPR027417">
    <property type="entry name" value="P-loop_NTPase"/>
</dbReference>
<dbReference type="Proteomes" id="UP000562984">
    <property type="component" value="Unassembled WGS sequence"/>
</dbReference>
<dbReference type="EMBL" id="JABEND010000001">
    <property type="protein sequence ID" value="NNG34507.1"/>
    <property type="molecule type" value="Genomic_DNA"/>
</dbReference>
<reference evidence="1 2" key="1">
    <citation type="submission" date="2020-05" db="EMBL/GenBank/DDBJ databases">
        <title>Nakamurella sp. DB0629 isolated from air conditioner.</title>
        <authorList>
            <person name="Kim D.H."/>
            <person name="Kim D.-U."/>
        </authorList>
    </citation>
    <scope>NUCLEOTIDE SEQUENCE [LARGE SCALE GENOMIC DNA]</scope>
    <source>
        <strain evidence="1 2">DB0629</strain>
    </source>
</reference>